<protein>
    <submittedName>
        <fullName evidence="3">Glycosyltransferase</fullName>
        <ecNumber evidence="3">2.4.-.-</ecNumber>
    </submittedName>
</protein>
<dbReference type="GO" id="GO:0016757">
    <property type="term" value="F:glycosyltransferase activity"/>
    <property type="evidence" value="ECO:0007669"/>
    <property type="project" value="UniProtKB-KW"/>
</dbReference>
<dbReference type="EMBL" id="JANIBK010000019">
    <property type="protein sequence ID" value="MCQ8127935.1"/>
    <property type="molecule type" value="Genomic_DNA"/>
</dbReference>
<accession>A0ABT1U268</accession>
<reference evidence="3 4" key="1">
    <citation type="submission" date="2022-07" db="EMBL/GenBank/DDBJ databases">
        <title>Methylomonas rivi sp. nov., Methylomonas rosea sp. nov., Methylomonas aureus sp. nov. and Methylomonas subterranea sp. nov., four novel methanotrophs isolated from a freshwater creek and the deep terrestrial subsurface.</title>
        <authorList>
            <person name="Abin C."/>
            <person name="Sankaranarayanan K."/>
            <person name="Garner C."/>
            <person name="Sindelar R."/>
            <person name="Kotary K."/>
            <person name="Garner R."/>
            <person name="Barclay S."/>
            <person name="Lawson P."/>
            <person name="Krumholz L."/>
        </authorList>
    </citation>
    <scope>NUCLEOTIDE SEQUENCE [LARGE SCALE GENOMIC DNA]</scope>
    <source>
        <strain evidence="3 4">WSC-6</strain>
    </source>
</reference>
<organism evidence="3 4">
    <name type="scientific">Methylomonas rivi</name>
    <dbReference type="NCBI Taxonomy" id="2952226"/>
    <lineage>
        <taxon>Bacteria</taxon>
        <taxon>Pseudomonadati</taxon>
        <taxon>Pseudomonadota</taxon>
        <taxon>Gammaproteobacteria</taxon>
        <taxon>Methylococcales</taxon>
        <taxon>Methylococcaceae</taxon>
        <taxon>Methylomonas</taxon>
    </lineage>
</organism>
<comment type="caution">
    <text evidence="3">The sequence shown here is derived from an EMBL/GenBank/DDBJ whole genome shotgun (WGS) entry which is preliminary data.</text>
</comment>
<proteinExistence type="predicted"/>
<keyword evidence="4" id="KW-1185">Reference proteome</keyword>
<dbReference type="RefSeq" id="WP_256614295.1">
    <property type="nucleotide sequence ID" value="NZ_JANIBK010000019.1"/>
</dbReference>
<sequence>MAKSLKKRLVVSAVNFTEGGPLTALRDCLSAADSVLSDNWEIVALVHDSRLFDIPRVIFIEFPHSKLSWSSRLFHEFWRFHALSLELKPDVWLSLHDISPRVSVPRQVVYCHNPAPFYKPRLADLWWEPRFLLFTLFYRYLYRFNIHANDLVVVQQDWIRQEFKRMFNVKNVLVAHPVLVHQTAQKSGDSVKKPGVFLYPALPRVFKNFEVLCEAARLVRQQVGDIFEVRLTLNGDESKYAAFIKSHYGDISAVKFIGRQNSQQMALQYQEADVVVFPSRLETWGLPISEAQAFGKPIIVSDLPYAHEAVGNYARAAFFNPLDFKQLAAIMLAYLQGELKFNPHSQPVISSPFAPNWESLIRAVVAETVKEGSL</sequence>
<feature type="domain" description="Glycosyl transferase family 1" evidence="2">
    <location>
        <begin position="188"/>
        <end position="338"/>
    </location>
</feature>
<name>A0ABT1U268_9GAMM</name>
<dbReference type="PANTHER" id="PTHR46401:SF2">
    <property type="entry name" value="GLYCOSYLTRANSFERASE WBBK-RELATED"/>
    <property type="match status" value="1"/>
</dbReference>
<gene>
    <name evidence="3" type="ORF">NP596_05615</name>
</gene>
<dbReference type="SUPFAM" id="SSF53756">
    <property type="entry name" value="UDP-Glycosyltransferase/glycogen phosphorylase"/>
    <property type="match status" value="1"/>
</dbReference>
<evidence type="ECO:0000313" key="4">
    <source>
        <dbReference type="Proteomes" id="UP001524586"/>
    </source>
</evidence>
<dbReference type="Gene3D" id="3.40.50.2000">
    <property type="entry name" value="Glycogen Phosphorylase B"/>
    <property type="match status" value="2"/>
</dbReference>
<evidence type="ECO:0000259" key="2">
    <source>
        <dbReference type="Pfam" id="PF00534"/>
    </source>
</evidence>
<keyword evidence="1 3" id="KW-0808">Transferase</keyword>
<dbReference type="PANTHER" id="PTHR46401">
    <property type="entry name" value="GLYCOSYLTRANSFERASE WBBK-RELATED"/>
    <property type="match status" value="1"/>
</dbReference>
<dbReference type="InterPro" id="IPR001296">
    <property type="entry name" value="Glyco_trans_1"/>
</dbReference>
<dbReference type="Proteomes" id="UP001524586">
    <property type="component" value="Unassembled WGS sequence"/>
</dbReference>
<evidence type="ECO:0000256" key="1">
    <source>
        <dbReference type="ARBA" id="ARBA00022679"/>
    </source>
</evidence>
<evidence type="ECO:0000313" key="3">
    <source>
        <dbReference type="EMBL" id="MCQ8127935.1"/>
    </source>
</evidence>
<dbReference type="Pfam" id="PF00534">
    <property type="entry name" value="Glycos_transf_1"/>
    <property type="match status" value="1"/>
</dbReference>
<dbReference type="EC" id="2.4.-.-" evidence="3"/>
<keyword evidence="3" id="KW-0328">Glycosyltransferase</keyword>